<evidence type="ECO:0000313" key="1">
    <source>
        <dbReference type="EMBL" id="PIT93556.1"/>
    </source>
</evidence>
<dbReference type="Proteomes" id="UP000229335">
    <property type="component" value="Unassembled WGS sequence"/>
</dbReference>
<dbReference type="InterPro" id="IPR003329">
    <property type="entry name" value="Cytidylyl_trans"/>
</dbReference>
<reference evidence="2" key="1">
    <citation type="submission" date="2017-09" db="EMBL/GenBank/DDBJ databases">
        <title>Depth-based differentiation of microbial function through sediment-hosted aquifers and enrichment of novel symbionts in the deep terrestrial subsurface.</title>
        <authorList>
            <person name="Probst A.J."/>
            <person name="Ladd B."/>
            <person name="Jarett J.K."/>
            <person name="Geller-Mcgrath D.E."/>
            <person name="Sieber C.M.K."/>
            <person name="Emerson J.B."/>
            <person name="Anantharaman K."/>
            <person name="Thomas B.C."/>
            <person name="Malmstrom R."/>
            <person name="Stieglmeier M."/>
            <person name="Klingl A."/>
            <person name="Woyke T."/>
            <person name="Ryan C.M."/>
            <person name="Banfield J.F."/>
        </authorList>
    </citation>
    <scope>NUCLEOTIDE SEQUENCE [LARGE SCALE GENOMIC DNA]</scope>
</reference>
<gene>
    <name evidence="1" type="ORF">COU00_03740</name>
</gene>
<dbReference type="PANTHER" id="PTHR42866">
    <property type="entry name" value="3-DEOXY-MANNO-OCTULOSONATE CYTIDYLYLTRANSFERASE"/>
    <property type="match status" value="1"/>
</dbReference>
<dbReference type="PANTHER" id="PTHR42866:SF1">
    <property type="entry name" value="SPORE COAT POLYSACCHARIDE BIOSYNTHESIS PROTEIN SPSF"/>
    <property type="match status" value="1"/>
</dbReference>
<name>A0A2M6WLC0_9BACT</name>
<dbReference type="Pfam" id="PF02348">
    <property type="entry name" value="CTP_transf_3"/>
    <property type="match status" value="1"/>
</dbReference>
<accession>A0A2M6WLC0</accession>
<dbReference type="SUPFAM" id="SSF53448">
    <property type="entry name" value="Nucleotide-diphospho-sugar transferases"/>
    <property type="match status" value="1"/>
</dbReference>
<dbReference type="EMBL" id="PFAS01000065">
    <property type="protein sequence ID" value="PIT93556.1"/>
    <property type="molecule type" value="Genomic_DNA"/>
</dbReference>
<evidence type="ECO:0000313" key="2">
    <source>
        <dbReference type="Proteomes" id="UP000229335"/>
    </source>
</evidence>
<protein>
    <submittedName>
        <fullName evidence="1">Spore coat biosynthesis protein F</fullName>
    </submittedName>
</protein>
<dbReference type="AlphaFoldDB" id="A0A2M6WLC0"/>
<dbReference type="Gene3D" id="3.90.550.10">
    <property type="entry name" value="Spore Coat Polysaccharide Biosynthesis Protein SpsA, Chain A"/>
    <property type="match status" value="1"/>
</dbReference>
<proteinExistence type="predicted"/>
<organism evidence="1 2">
    <name type="scientific">Candidatus Falkowbacteria bacterium CG10_big_fil_rev_8_21_14_0_10_43_11</name>
    <dbReference type="NCBI Taxonomy" id="1974568"/>
    <lineage>
        <taxon>Bacteria</taxon>
        <taxon>Candidatus Falkowiibacteriota</taxon>
    </lineage>
</organism>
<dbReference type="InterPro" id="IPR029044">
    <property type="entry name" value="Nucleotide-diphossugar_trans"/>
</dbReference>
<dbReference type="GO" id="GO:0005829">
    <property type="term" value="C:cytosol"/>
    <property type="evidence" value="ECO:0007669"/>
    <property type="project" value="TreeGrafter"/>
</dbReference>
<comment type="caution">
    <text evidence="1">The sequence shown here is derived from an EMBL/GenBank/DDBJ whole genome shotgun (WGS) entry which is preliminary data.</text>
</comment>
<sequence length="250" mass="28872">MKNNKKVVATIEARMNATRLPGKVLMPLTGESILIRIIERLSRSKYIDDIIVATTINPKDDAIEKVCRADGYKFYRGSEENVLSRILEAAEICQAEIIVQGMADSPMVDWRIVDYLINTLADGGYDYASNELEEGFPIGFDVRVFPYLVLKQVKKLATDPEHHEHASLYIYQHPERYKLFSWRGKGKMNWPELRLTLDTPEDYELISKVYNALMPAKPDFSAEDVVDYLRNKPQLYNINQHVKQKVPYKK</sequence>
<dbReference type="CDD" id="cd02518">
    <property type="entry name" value="GT2_SpsF"/>
    <property type="match status" value="1"/>
</dbReference>